<evidence type="ECO:0000313" key="2">
    <source>
        <dbReference type="EMBL" id="KAF9483068.1"/>
    </source>
</evidence>
<dbReference type="AlphaFoldDB" id="A0A9P6D4Y4"/>
<evidence type="ECO:0000313" key="3">
    <source>
        <dbReference type="Proteomes" id="UP000807469"/>
    </source>
</evidence>
<keyword evidence="3" id="KW-1185">Reference proteome</keyword>
<accession>A0A9P6D4Y4</accession>
<protein>
    <submittedName>
        <fullName evidence="2">Uncharacterized protein</fullName>
    </submittedName>
</protein>
<proteinExistence type="predicted"/>
<name>A0A9P6D4Y4_9AGAR</name>
<comment type="caution">
    <text evidence="2">The sequence shown here is derived from an EMBL/GenBank/DDBJ whole genome shotgun (WGS) entry which is preliminary data.</text>
</comment>
<organism evidence="2 3">
    <name type="scientific">Pholiota conissans</name>
    <dbReference type="NCBI Taxonomy" id="109636"/>
    <lineage>
        <taxon>Eukaryota</taxon>
        <taxon>Fungi</taxon>
        <taxon>Dikarya</taxon>
        <taxon>Basidiomycota</taxon>
        <taxon>Agaricomycotina</taxon>
        <taxon>Agaricomycetes</taxon>
        <taxon>Agaricomycetidae</taxon>
        <taxon>Agaricales</taxon>
        <taxon>Agaricineae</taxon>
        <taxon>Strophariaceae</taxon>
        <taxon>Pholiota</taxon>
    </lineage>
</organism>
<dbReference type="EMBL" id="MU155158">
    <property type="protein sequence ID" value="KAF9483068.1"/>
    <property type="molecule type" value="Genomic_DNA"/>
</dbReference>
<feature type="region of interest" description="Disordered" evidence="1">
    <location>
        <begin position="52"/>
        <end position="89"/>
    </location>
</feature>
<sequence>MPNTQNLSTEPMGPEAEQLIVALQSYISSIIRGRSQTDNSNTISRIAHFEEFDTAMNSNAPESQTDEDEEAESESVVANNITSNPDDKQTRRLGEMLDDLQENVFNDIPIRLLSFESPINLNP</sequence>
<evidence type="ECO:0000256" key="1">
    <source>
        <dbReference type="SAM" id="MobiDB-lite"/>
    </source>
</evidence>
<reference evidence="2" key="1">
    <citation type="submission" date="2020-11" db="EMBL/GenBank/DDBJ databases">
        <authorList>
            <consortium name="DOE Joint Genome Institute"/>
            <person name="Ahrendt S."/>
            <person name="Riley R."/>
            <person name="Andreopoulos W."/>
            <person name="Labutti K."/>
            <person name="Pangilinan J."/>
            <person name="Ruiz-Duenas F.J."/>
            <person name="Barrasa J.M."/>
            <person name="Sanchez-Garcia M."/>
            <person name="Camarero S."/>
            <person name="Miyauchi S."/>
            <person name="Serrano A."/>
            <person name="Linde D."/>
            <person name="Babiker R."/>
            <person name="Drula E."/>
            <person name="Ayuso-Fernandez I."/>
            <person name="Pacheco R."/>
            <person name="Padilla G."/>
            <person name="Ferreira P."/>
            <person name="Barriuso J."/>
            <person name="Kellner H."/>
            <person name="Castanera R."/>
            <person name="Alfaro M."/>
            <person name="Ramirez L."/>
            <person name="Pisabarro A.G."/>
            <person name="Kuo A."/>
            <person name="Tritt A."/>
            <person name="Lipzen A."/>
            <person name="He G."/>
            <person name="Yan M."/>
            <person name="Ng V."/>
            <person name="Cullen D."/>
            <person name="Martin F."/>
            <person name="Rosso M.-N."/>
            <person name="Henrissat B."/>
            <person name="Hibbett D."/>
            <person name="Martinez A.T."/>
            <person name="Grigoriev I.V."/>
        </authorList>
    </citation>
    <scope>NUCLEOTIDE SEQUENCE</scope>
    <source>
        <strain evidence="2">CIRM-BRFM 674</strain>
    </source>
</reference>
<gene>
    <name evidence="2" type="ORF">BDN70DRAFT_360491</name>
</gene>
<feature type="compositionally biased region" description="Acidic residues" evidence="1">
    <location>
        <begin position="64"/>
        <end position="73"/>
    </location>
</feature>
<dbReference type="Proteomes" id="UP000807469">
    <property type="component" value="Unassembled WGS sequence"/>
</dbReference>